<evidence type="ECO:0000256" key="1">
    <source>
        <dbReference type="ARBA" id="ARBA00004120"/>
    </source>
</evidence>
<dbReference type="GO" id="GO:0005758">
    <property type="term" value="C:mitochondrial intermembrane space"/>
    <property type="evidence" value="ECO:0007669"/>
    <property type="project" value="UniProtKB-SubCell"/>
</dbReference>
<reference evidence="14" key="1">
    <citation type="submission" date="2021-01" db="EMBL/GenBank/DDBJ databases">
        <authorList>
            <person name="Corre E."/>
            <person name="Pelletier E."/>
            <person name="Niang G."/>
            <person name="Scheremetjew M."/>
            <person name="Finn R."/>
            <person name="Kale V."/>
            <person name="Holt S."/>
            <person name="Cochrane G."/>
            <person name="Meng A."/>
            <person name="Brown T."/>
            <person name="Cohen L."/>
        </authorList>
    </citation>
    <scope>NUCLEOTIDE SEQUENCE</scope>
    <source>
        <strain evidence="14">CCMP443</strain>
    </source>
</reference>
<dbReference type="InterPro" id="IPR038849">
    <property type="entry name" value="ARL2BP"/>
</dbReference>
<keyword evidence="7" id="KW-0963">Cytoplasm</keyword>
<dbReference type="InterPro" id="IPR042541">
    <property type="entry name" value="BART_sf"/>
</dbReference>
<evidence type="ECO:0000256" key="2">
    <source>
        <dbReference type="ARBA" id="ARBA00004123"/>
    </source>
</evidence>
<evidence type="ECO:0000259" key="13">
    <source>
        <dbReference type="Pfam" id="PF11527"/>
    </source>
</evidence>
<name>A0A7S0VZN7_9CRYP</name>
<evidence type="ECO:0000256" key="10">
    <source>
        <dbReference type="ARBA" id="ARBA00023212"/>
    </source>
</evidence>
<evidence type="ECO:0000256" key="9">
    <source>
        <dbReference type="ARBA" id="ARBA00023128"/>
    </source>
</evidence>
<evidence type="ECO:0000256" key="12">
    <source>
        <dbReference type="ARBA" id="ARBA00023273"/>
    </source>
</evidence>
<keyword evidence="12" id="KW-0966">Cell projection</keyword>
<keyword evidence="9" id="KW-0496">Mitochondrion</keyword>
<feature type="domain" description="BART" evidence="13">
    <location>
        <begin position="8"/>
        <end position="118"/>
    </location>
</feature>
<evidence type="ECO:0000256" key="6">
    <source>
        <dbReference type="ARBA" id="ARBA00014849"/>
    </source>
</evidence>
<evidence type="ECO:0000256" key="3">
    <source>
        <dbReference type="ARBA" id="ARBA00004300"/>
    </source>
</evidence>
<dbReference type="EMBL" id="HBFN01027292">
    <property type="protein sequence ID" value="CAD8802111.1"/>
    <property type="molecule type" value="Transcribed_RNA"/>
</dbReference>
<dbReference type="AlphaFoldDB" id="A0A7S0VZN7"/>
<keyword evidence="8" id="KW-0969">Cilium</keyword>
<dbReference type="InterPro" id="IPR023379">
    <property type="entry name" value="BART_dom"/>
</dbReference>
<dbReference type="Gene3D" id="1.20.1520.10">
    <property type="entry name" value="ADP-ribosylation factor-like 2-binding protein, domain"/>
    <property type="match status" value="1"/>
</dbReference>
<keyword evidence="10" id="KW-0206">Cytoskeleton</keyword>
<dbReference type="PANTHER" id="PTHR15487:SF4">
    <property type="entry name" value="ADP-RIBOSYLATION FACTOR-LIKE PROTEIN 2-BINDING PROTEIN"/>
    <property type="match status" value="1"/>
</dbReference>
<gene>
    <name evidence="14" type="ORF">HTEP1355_LOCUS15786</name>
</gene>
<dbReference type="GO" id="GO:0051457">
    <property type="term" value="P:maintenance of protein location in nucleus"/>
    <property type="evidence" value="ECO:0007669"/>
    <property type="project" value="TreeGrafter"/>
</dbReference>
<sequence>MTIEADLKSIAVAIKQPAFKKEQDTFFDKYVNEFDEGDENKLIYTTIHNEYQELVEGLLTKEVGEELLVRVCEGMEAFIEASKESAPSQDIVEAIDIMSSMGEFLAFKGTMVYKRKEKMNAAAASLNIDGKKVPVIDLDGVMGTLGDLQGAQGDEGWDRVAHDAVLQIVLDMKKSDKEDARYARYRIALDMPVDQARDCFGPDVPIETSKEWTLSEYVKDFSLVRENAPCDWVFRMEFSFPWIIRYLMSMPQEMHLRVKMRLDFPSPGDISWVEAPYDIKTNSCLESQGVMRVRAWVMHSDPSDDKKTILTMMEKHPGKGSWLMPDAQLINTVAWPQQNCRKFKKSGFFKQKYGEDGQG</sequence>
<dbReference type="GO" id="GO:0005634">
    <property type="term" value="C:nucleus"/>
    <property type="evidence" value="ECO:0007669"/>
    <property type="project" value="UniProtKB-SubCell"/>
</dbReference>
<keyword evidence="11" id="KW-0539">Nucleus</keyword>
<evidence type="ECO:0000313" key="14">
    <source>
        <dbReference type="EMBL" id="CAD8802111.1"/>
    </source>
</evidence>
<evidence type="ECO:0000256" key="4">
    <source>
        <dbReference type="ARBA" id="ARBA00004569"/>
    </source>
</evidence>
<organism evidence="14">
    <name type="scientific">Hemiselmis tepida</name>
    <dbReference type="NCBI Taxonomy" id="464990"/>
    <lineage>
        <taxon>Eukaryota</taxon>
        <taxon>Cryptophyceae</taxon>
        <taxon>Cryptomonadales</taxon>
        <taxon>Hemiselmidaceae</taxon>
        <taxon>Hemiselmis</taxon>
    </lineage>
</organism>
<comment type="subcellular location">
    <subcellularLocation>
        <location evidence="1">Cytoplasm</location>
        <location evidence="1">Cytoskeleton</location>
        <location evidence="1">Cilium basal body</location>
    </subcellularLocation>
    <subcellularLocation>
        <location evidence="3">Cytoplasm</location>
        <location evidence="3">Cytoskeleton</location>
        <location evidence="3">Microtubule organizing center</location>
        <location evidence="3">Centrosome</location>
    </subcellularLocation>
    <subcellularLocation>
        <location evidence="4">Mitochondrion intermembrane space</location>
    </subcellularLocation>
    <subcellularLocation>
        <location evidence="2">Nucleus</location>
    </subcellularLocation>
</comment>
<accession>A0A7S0VZN7</accession>
<dbReference type="PANTHER" id="PTHR15487">
    <property type="entry name" value="ADP-RIBOSYLATION FACTOR-LIKE PROTEIN 2-BINDING PROTEIN"/>
    <property type="match status" value="1"/>
</dbReference>
<comment type="similarity">
    <text evidence="5">Belongs to the ARL2BP family.</text>
</comment>
<proteinExistence type="inferred from homology"/>
<evidence type="ECO:0000256" key="5">
    <source>
        <dbReference type="ARBA" id="ARBA00009880"/>
    </source>
</evidence>
<evidence type="ECO:0000256" key="8">
    <source>
        <dbReference type="ARBA" id="ARBA00023069"/>
    </source>
</evidence>
<dbReference type="Pfam" id="PF11527">
    <property type="entry name" value="ARL2_Bind_BART"/>
    <property type="match status" value="1"/>
</dbReference>
<dbReference type="GO" id="GO:0005813">
    <property type="term" value="C:centrosome"/>
    <property type="evidence" value="ECO:0007669"/>
    <property type="project" value="UniProtKB-SubCell"/>
</dbReference>
<evidence type="ECO:0000256" key="11">
    <source>
        <dbReference type="ARBA" id="ARBA00023242"/>
    </source>
</evidence>
<protein>
    <recommendedName>
        <fullName evidence="6">ADP-ribosylation factor-like protein 2-binding protein</fullName>
    </recommendedName>
</protein>
<evidence type="ECO:0000256" key="7">
    <source>
        <dbReference type="ARBA" id="ARBA00022490"/>
    </source>
</evidence>